<evidence type="ECO:0000259" key="9">
    <source>
        <dbReference type="PROSITE" id="PS50011"/>
    </source>
</evidence>
<evidence type="ECO:0000256" key="4">
    <source>
        <dbReference type="ARBA" id="ARBA00022741"/>
    </source>
</evidence>
<dbReference type="InterPro" id="IPR000719">
    <property type="entry name" value="Prot_kinase_dom"/>
</dbReference>
<organism evidence="10 11">
    <name type="scientific">Polytolypa hystricis (strain UAMH7299)</name>
    <dbReference type="NCBI Taxonomy" id="1447883"/>
    <lineage>
        <taxon>Eukaryota</taxon>
        <taxon>Fungi</taxon>
        <taxon>Dikarya</taxon>
        <taxon>Ascomycota</taxon>
        <taxon>Pezizomycotina</taxon>
        <taxon>Eurotiomycetes</taxon>
        <taxon>Eurotiomycetidae</taxon>
        <taxon>Onygenales</taxon>
        <taxon>Onygenales incertae sedis</taxon>
        <taxon>Polytolypa</taxon>
    </lineage>
</organism>
<dbReference type="GO" id="GO:0050684">
    <property type="term" value="P:regulation of mRNA processing"/>
    <property type="evidence" value="ECO:0007669"/>
    <property type="project" value="TreeGrafter"/>
</dbReference>
<evidence type="ECO:0000313" key="11">
    <source>
        <dbReference type="Proteomes" id="UP000224634"/>
    </source>
</evidence>
<evidence type="ECO:0000256" key="1">
    <source>
        <dbReference type="ARBA" id="ARBA00012513"/>
    </source>
</evidence>
<dbReference type="GO" id="GO:0004674">
    <property type="term" value="F:protein serine/threonine kinase activity"/>
    <property type="evidence" value="ECO:0007669"/>
    <property type="project" value="UniProtKB-KW"/>
</dbReference>
<dbReference type="AlphaFoldDB" id="A0A2B7Z4I0"/>
<dbReference type="Proteomes" id="UP000224634">
    <property type="component" value="Unassembled WGS sequence"/>
</dbReference>
<evidence type="ECO:0000256" key="2">
    <source>
        <dbReference type="ARBA" id="ARBA00022527"/>
    </source>
</evidence>
<dbReference type="PANTHER" id="PTHR47634:SF9">
    <property type="entry name" value="PROTEIN KINASE DOMAIN-CONTAINING PROTEIN-RELATED"/>
    <property type="match status" value="1"/>
</dbReference>
<reference evidence="10 11" key="1">
    <citation type="submission" date="2017-10" db="EMBL/GenBank/DDBJ databases">
        <title>Comparative genomics in systemic dimorphic fungi from Ajellomycetaceae.</title>
        <authorList>
            <person name="Munoz J.F."/>
            <person name="Mcewen J.G."/>
            <person name="Clay O.K."/>
            <person name="Cuomo C.A."/>
        </authorList>
    </citation>
    <scope>NUCLEOTIDE SEQUENCE [LARGE SCALE GENOMIC DNA]</scope>
    <source>
        <strain evidence="10 11">UAMH7299</strain>
    </source>
</reference>
<feature type="domain" description="Protein kinase" evidence="9">
    <location>
        <begin position="56"/>
        <end position="407"/>
    </location>
</feature>
<dbReference type="InterPro" id="IPR011009">
    <property type="entry name" value="Kinase-like_dom_sf"/>
</dbReference>
<dbReference type="OrthoDB" id="5979581at2759"/>
<gene>
    <name evidence="10" type="ORF">AJ80_00216</name>
</gene>
<evidence type="ECO:0000256" key="8">
    <source>
        <dbReference type="ARBA" id="ARBA00048679"/>
    </source>
</evidence>
<sequence>MLGLKSRLLRCKAWPPSSATAESLDPAKPIEEEQSPFYDPAHFYPAKLGEVLSGRYQIATKLGHGARSTVWLARDLNQLKWLKDRYVAVKINATGTRENSSQHELDIHRHIAEANPRHKGWEFVRQLRDAFVLDGTSGYHVCLVFEPLREPLGAYRTRFKNSIIPPIYFRIMLHMILNALDYLHSECHLIHTDLNPNNIMVTLEDKLLLEIAAREEYEDPLPQKHLEDGRTIYLPRSNYGPPRRAAGLVEITDFGLAVSGNEKNDGVIQADMYRAPEVILEKGYSYSADIWSLGAMMWDCLAGKELFHEVDEGDDYNEERHLAYMTALLGPPPKNMVQSGKPSSQFYDADGNLQHPDLIPQNFNFEGTLSYIKGEEKQKFIDFARRMMKWDPNQRSLAKDMLDDPFLTMDVPSRADEIESNKKVSETN</sequence>
<dbReference type="EC" id="2.7.11.1" evidence="1"/>
<dbReference type="SUPFAM" id="SSF56112">
    <property type="entry name" value="Protein kinase-like (PK-like)"/>
    <property type="match status" value="1"/>
</dbReference>
<dbReference type="GO" id="GO:0000245">
    <property type="term" value="P:spliceosomal complex assembly"/>
    <property type="evidence" value="ECO:0007669"/>
    <property type="project" value="TreeGrafter"/>
</dbReference>
<dbReference type="GO" id="GO:0005524">
    <property type="term" value="F:ATP binding"/>
    <property type="evidence" value="ECO:0007669"/>
    <property type="project" value="UniProtKB-KW"/>
</dbReference>
<keyword evidence="3" id="KW-0808">Transferase</keyword>
<dbReference type="PROSITE" id="PS50011">
    <property type="entry name" value="PROTEIN_KINASE_DOM"/>
    <property type="match status" value="1"/>
</dbReference>
<dbReference type="Gene3D" id="3.30.200.20">
    <property type="entry name" value="Phosphorylase Kinase, domain 1"/>
    <property type="match status" value="1"/>
</dbReference>
<evidence type="ECO:0000256" key="6">
    <source>
        <dbReference type="ARBA" id="ARBA00022840"/>
    </source>
</evidence>
<keyword evidence="2" id="KW-0723">Serine/threonine-protein kinase</keyword>
<dbReference type="PANTHER" id="PTHR47634">
    <property type="entry name" value="PROTEIN KINASE DOMAIN-CONTAINING PROTEIN-RELATED"/>
    <property type="match status" value="1"/>
</dbReference>
<keyword evidence="6" id="KW-0067">ATP-binding</keyword>
<dbReference type="STRING" id="1447883.A0A2B7Z4I0"/>
<dbReference type="Gene3D" id="1.10.510.10">
    <property type="entry name" value="Transferase(Phosphotransferase) domain 1"/>
    <property type="match status" value="1"/>
</dbReference>
<evidence type="ECO:0000256" key="7">
    <source>
        <dbReference type="ARBA" id="ARBA00047899"/>
    </source>
</evidence>
<keyword evidence="11" id="KW-1185">Reference proteome</keyword>
<dbReference type="EMBL" id="PDNA01000002">
    <property type="protein sequence ID" value="PGH27962.1"/>
    <property type="molecule type" value="Genomic_DNA"/>
</dbReference>
<comment type="caution">
    <text evidence="10">The sequence shown here is derived from an EMBL/GenBank/DDBJ whole genome shotgun (WGS) entry which is preliminary data.</text>
</comment>
<keyword evidence="4" id="KW-0547">Nucleotide-binding</keyword>
<name>A0A2B7Z4I0_POLH7</name>
<comment type="catalytic activity">
    <reaction evidence="7">
        <text>L-threonyl-[protein] + ATP = O-phospho-L-threonyl-[protein] + ADP + H(+)</text>
        <dbReference type="Rhea" id="RHEA:46608"/>
        <dbReference type="Rhea" id="RHEA-COMP:11060"/>
        <dbReference type="Rhea" id="RHEA-COMP:11605"/>
        <dbReference type="ChEBI" id="CHEBI:15378"/>
        <dbReference type="ChEBI" id="CHEBI:30013"/>
        <dbReference type="ChEBI" id="CHEBI:30616"/>
        <dbReference type="ChEBI" id="CHEBI:61977"/>
        <dbReference type="ChEBI" id="CHEBI:456216"/>
        <dbReference type="EC" id="2.7.11.1"/>
    </reaction>
</comment>
<evidence type="ECO:0000256" key="5">
    <source>
        <dbReference type="ARBA" id="ARBA00022777"/>
    </source>
</evidence>
<protein>
    <recommendedName>
        <fullName evidence="1">non-specific serine/threonine protein kinase</fullName>
        <ecNumber evidence="1">2.7.11.1</ecNumber>
    </recommendedName>
</protein>
<comment type="catalytic activity">
    <reaction evidence="8">
        <text>L-seryl-[protein] + ATP = O-phospho-L-seryl-[protein] + ADP + H(+)</text>
        <dbReference type="Rhea" id="RHEA:17989"/>
        <dbReference type="Rhea" id="RHEA-COMP:9863"/>
        <dbReference type="Rhea" id="RHEA-COMP:11604"/>
        <dbReference type="ChEBI" id="CHEBI:15378"/>
        <dbReference type="ChEBI" id="CHEBI:29999"/>
        <dbReference type="ChEBI" id="CHEBI:30616"/>
        <dbReference type="ChEBI" id="CHEBI:83421"/>
        <dbReference type="ChEBI" id="CHEBI:456216"/>
        <dbReference type="EC" id="2.7.11.1"/>
    </reaction>
</comment>
<dbReference type="Pfam" id="PF00069">
    <property type="entry name" value="Pkinase"/>
    <property type="match status" value="1"/>
</dbReference>
<evidence type="ECO:0000313" key="10">
    <source>
        <dbReference type="EMBL" id="PGH27962.1"/>
    </source>
</evidence>
<keyword evidence="5 10" id="KW-0418">Kinase</keyword>
<proteinExistence type="predicted"/>
<dbReference type="InterPro" id="IPR051334">
    <property type="entry name" value="SRPK"/>
</dbReference>
<evidence type="ECO:0000256" key="3">
    <source>
        <dbReference type="ARBA" id="ARBA00022679"/>
    </source>
</evidence>
<accession>A0A2B7Z4I0</accession>